<reference evidence="1" key="1">
    <citation type="submission" date="2014-09" db="EMBL/GenBank/DDBJ databases">
        <authorList>
            <person name="Magalhaes I.L.F."/>
            <person name="Oliveira U."/>
            <person name="Santos F.R."/>
            <person name="Vidigal T.H.D.A."/>
            <person name="Brescovit A.D."/>
            <person name="Santos A.J."/>
        </authorList>
    </citation>
    <scope>NUCLEOTIDE SEQUENCE</scope>
    <source>
        <tissue evidence="1">Shoot tissue taken approximately 20 cm above the soil surface</tissue>
    </source>
</reference>
<protein>
    <submittedName>
        <fullName evidence="1">Uncharacterized protein</fullName>
    </submittedName>
</protein>
<reference evidence="1" key="2">
    <citation type="journal article" date="2015" name="Data Brief">
        <title>Shoot transcriptome of the giant reed, Arundo donax.</title>
        <authorList>
            <person name="Barrero R.A."/>
            <person name="Guerrero F.D."/>
            <person name="Moolhuijzen P."/>
            <person name="Goolsby J.A."/>
            <person name="Tidwell J."/>
            <person name="Bellgard S.E."/>
            <person name="Bellgard M.I."/>
        </authorList>
    </citation>
    <scope>NUCLEOTIDE SEQUENCE</scope>
    <source>
        <tissue evidence="1">Shoot tissue taken approximately 20 cm above the soil surface</tissue>
    </source>
</reference>
<name>A0A0A9BUU8_ARUDO</name>
<dbReference type="AlphaFoldDB" id="A0A0A9BUU8"/>
<accession>A0A0A9BUU8</accession>
<evidence type="ECO:0000313" key="1">
    <source>
        <dbReference type="EMBL" id="JAD63027.1"/>
    </source>
</evidence>
<dbReference type="EMBL" id="GBRH01234868">
    <property type="protein sequence ID" value="JAD63027.1"/>
    <property type="molecule type" value="Transcribed_RNA"/>
</dbReference>
<proteinExistence type="predicted"/>
<sequence>MSCLCNVPSNSNNTTARATLDYTPKCERIQTHTTPAHQTEHPQHLMVCT</sequence>
<organism evidence="1">
    <name type="scientific">Arundo donax</name>
    <name type="common">Giant reed</name>
    <name type="synonym">Donax arundinaceus</name>
    <dbReference type="NCBI Taxonomy" id="35708"/>
    <lineage>
        <taxon>Eukaryota</taxon>
        <taxon>Viridiplantae</taxon>
        <taxon>Streptophyta</taxon>
        <taxon>Embryophyta</taxon>
        <taxon>Tracheophyta</taxon>
        <taxon>Spermatophyta</taxon>
        <taxon>Magnoliopsida</taxon>
        <taxon>Liliopsida</taxon>
        <taxon>Poales</taxon>
        <taxon>Poaceae</taxon>
        <taxon>PACMAD clade</taxon>
        <taxon>Arundinoideae</taxon>
        <taxon>Arundineae</taxon>
        <taxon>Arundo</taxon>
    </lineage>
</organism>